<feature type="region of interest" description="Disordered" evidence="1">
    <location>
        <begin position="66"/>
        <end position="85"/>
    </location>
</feature>
<feature type="compositionally biased region" description="Basic and acidic residues" evidence="1">
    <location>
        <begin position="9"/>
        <end position="19"/>
    </location>
</feature>
<reference evidence="2" key="1">
    <citation type="submission" date="2022-07" db="EMBL/GenBank/DDBJ databases">
        <title>Genome Sequence of Xylaria arbuscula.</title>
        <authorList>
            <person name="Buettner E."/>
        </authorList>
    </citation>
    <scope>NUCLEOTIDE SEQUENCE</scope>
    <source>
        <strain evidence="2">VT107</strain>
    </source>
</reference>
<proteinExistence type="predicted"/>
<protein>
    <submittedName>
        <fullName evidence="2">Uncharacterized protein</fullName>
    </submittedName>
</protein>
<feature type="compositionally biased region" description="Polar residues" evidence="1">
    <location>
        <begin position="36"/>
        <end position="51"/>
    </location>
</feature>
<comment type="caution">
    <text evidence="2">The sequence shown here is derived from an EMBL/GenBank/DDBJ whole genome shotgun (WGS) entry which is preliminary data.</text>
</comment>
<evidence type="ECO:0000256" key="1">
    <source>
        <dbReference type="SAM" id="MobiDB-lite"/>
    </source>
</evidence>
<accession>A0A9W8NLY4</accession>
<dbReference type="EMBL" id="JANPWZ010000076">
    <property type="protein sequence ID" value="KAJ3579616.1"/>
    <property type="molecule type" value="Genomic_DNA"/>
</dbReference>
<dbReference type="VEuPathDB" id="FungiDB:F4678DRAFT_132875"/>
<keyword evidence="3" id="KW-1185">Reference proteome</keyword>
<gene>
    <name evidence="2" type="ORF">NPX13_g948</name>
</gene>
<evidence type="ECO:0000313" key="3">
    <source>
        <dbReference type="Proteomes" id="UP001148614"/>
    </source>
</evidence>
<dbReference type="Proteomes" id="UP001148614">
    <property type="component" value="Unassembled WGS sequence"/>
</dbReference>
<feature type="region of interest" description="Disordered" evidence="1">
    <location>
        <begin position="1"/>
        <end position="54"/>
    </location>
</feature>
<organism evidence="2 3">
    <name type="scientific">Xylaria arbuscula</name>
    <dbReference type="NCBI Taxonomy" id="114810"/>
    <lineage>
        <taxon>Eukaryota</taxon>
        <taxon>Fungi</taxon>
        <taxon>Dikarya</taxon>
        <taxon>Ascomycota</taxon>
        <taxon>Pezizomycotina</taxon>
        <taxon>Sordariomycetes</taxon>
        <taxon>Xylariomycetidae</taxon>
        <taxon>Xylariales</taxon>
        <taxon>Xylariaceae</taxon>
        <taxon>Xylaria</taxon>
    </lineage>
</organism>
<name>A0A9W8NLY4_9PEZI</name>
<evidence type="ECO:0000313" key="2">
    <source>
        <dbReference type="EMBL" id="KAJ3579616.1"/>
    </source>
</evidence>
<dbReference type="AlphaFoldDB" id="A0A9W8NLY4"/>
<sequence length="235" mass="24908">MPGQSSPKFKSDPFSHISDDAGDFEDNYTVVRPPQSKLSTQPFGESSSSGPSAIPQAAITTAQRPGHLMSSHSGDAVQHYPSSDSTATARADAVAAATQASIPRLQSGDVPTIRADILYQVNRDYDTFAQPSLTEGAVAALDHDYAHRSVSEWVHGRSQFSPAEQMERSMSEFPVGARTQTATRTGSTVGSSWSLVSLSTLSQMGYAVDYICGTGVQFADVSAPAGNLLLEEDCT</sequence>